<evidence type="ECO:0000256" key="12">
    <source>
        <dbReference type="SAM" id="MobiDB-lite"/>
    </source>
</evidence>
<dbReference type="GO" id="GO:0000981">
    <property type="term" value="F:DNA-binding transcription factor activity, RNA polymerase II-specific"/>
    <property type="evidence" value="ECO:0007669"/>
    <property type="project" value="TreeGrafter"/>
</dbReference>
<keyword evidence="6" id="KW-0862">Zinc</keyword>
<dbReference type="EMBL" id="VYZR01045436">
    <property type="protein sequence ID" value="NXR99294.1"/>
    <property type="molecule type" value="Genomic_DNA"/>
</dbReference>
<dbReference type="PANTHER" id="PTHR23226">
    <property type="entry name" value="ZINC FINGER AND SCAN DOMAIN-CONTAINING"/>
    <property type="match status" value="1"/>
</dbReference>
<dbReference type="FunFam" id="3.30.160.60:FF:000663">
    <property type="entry name" value="Zinc finger protein 45"/>
    <property type="match status" value="1"/>
</dbReference>
<proteinExistence type="inferred from homology"/>
<evidence type="ECO:0000256" key="10">
    <source>
        <dbReference type="ARBA" id="ARBA00023242"/>
    </source>
</evidence>
<protein>
    <submittedName>
        <fullName evidence="14">ZN345 protein</fullName>
    </submittedName>
</protein>
<dbReference type="Pfam" id="PF00096">
    <property type="entry name" value="zf-C2H2"/>
    <property type="match status" value="2"/>
</dbReference>
<feature type="non-terminal residue" evidence="14">
    <location>
        <position position="1"/>
    </location>
</feature>
<sequence length="97" mass="10328">RPYTCGECGRGFSYSSAFLKHRRAHLAEGAEQGAGPKRRRKRKGAGFEEGHAPRACGAGLGEGPALPAHLRGHAQPYTCGECGQRFGGSAALVRHQR</sequence>
<dbReference type="GO" id="GO:0000978">
    <property type="term" value="F:RNA polymerase II cis-regulatory region sequence-specific DNA binding"/>
    <property type="evidence" value="ECO:0007669"/>
    <property type="project" value="TreeGrafter"/>
</dbReference>
<evidence type="ECO:0000256" key="7">
    <source>
        <dbReference type="ARBA" id="ARBA00023015"/>
    </source>
</evidence>
<dbReference type="SUPFAM" id="SSF57667">
    <property type="entry name" value="beta-beta-alpha zinc fingers"/>
    <property type="match status" value="1"/>
</dbReference>
<evidence type="ECO:0000259" key="13">
    <source>
        <dbReference type="PROSITE" id="PS50157"/>
    </source>
</evidence>
<dbReference type="Proteomes" id="UP000570288">
    <property type="component" value="Unassembled WGS sequence"/>
</dbReference>
<reference evidence="14 15" key="1">
    <citation type="submission" date="2019-09" db="EMBL/GenBank/DDBJ databases">
        <title>Bird 10,000 Genomes (B10K) Project - Family phase.</title>
        <authorList>
            <person name="Zhang G."/>
        </authorList>
    </citation>
    <scope>NUCLEOTIDE SEQUENCE [LARGE SCALE GENOMIC DNA]</scope>
    <source>
        <strain evidence="14">B10K-DU-002-81</strain>
    </source>
</reference>
<evidence type="ECO:0000256" key="9">
    <source>
        <dbReference type="ARBA" id="ARBA00023163"/>
    </source>
</evidence>
<feature type="region of interest" description="Disordered" evidence="12">
    <location>
        <begin position="25"/>
        <end position="62"/>
    </location>
</feature>
<keyword evidence="7" id="KW-0805">Transcription regulation</keyword>
<dbReference type="OrthoDB" id="9218323at2759"/>
<evidence type="ECO:0000256" key="6">
    <source>
        <dbReference type="ARBA" id="ARBA00022833"/>
    </source>
</evidence>
<feature type="non-terminal residue" evidence="14">
    <location>
        <position position="97"/>
    </location>
</feature>
<keyword evidence="15" id="KW-1185">Reference proteome</keyword>
<dbReference type="InterPro" id="IPR013087">
    <property type="entry name" value="Znf_C2H2_type"/>
</dbReference>
<dbReference type="SMART" id="SM00355">
    <property type="entry name" value="ZnF_C2H2"/>
    <property type="match status" value="2"/>
</dbReference>
<dbReference type="GO" id="GO:0005634">
    <property type="term" value="C:nucleus"/>
    <property type="evidence" value="ECO:0007669"/>
    <property type="project" value="UniProtKB-SubCell"/>
</dbReference>
<evidence type="ECO:0000256" key="1">
    <source>
        <dbReference type="ARBA" id="ARBA00004123"/>
    </source>
</evidence>
<dbReference type="PANTHER" id="PTHR23226:SF416">
    <property type="entry name" value="FI01424P"/>
    <property type="match status" value="1"/>
</dbReference>
<dbReference type="FunFam" id="3.30.160.60:FF:000099">
    <property type="entry name" value="Zinc finger protein 79"/>
    <property type="match status" value="1"/>
</dbReference>
<evidence type="ECO:0000256" key="5">
    <source>
        <dbReference type="ARBA" id="ARBA00022771"/>
    </source>
</evidence>
<evidence type="ECO:0000313" key="14">
    <source>
        <dbReference type="EMBL" id="NXR99294.1"/>
    </source>
</evidence>
<feature type="domain" description="C2H2-type" evidence="13">
    <location>
        <begin position="77"/>
        <end position="97"/>
    </location>
</feature>
<name>A0A7L2QRT4_9PASS</name>
<evidence type="ECO:0000256" key="3">
    <source>
        <dbReference type="ARBA" id="ARBA00022723"/>
    </source>
</evidence>
<accession>A0A7L2QRT4</accession>
<evidence type="ECO:0000256" key="11">
    <source>
        <dbReference type="PROSITE-ProRule" id="PRU00042"/>
    </source>
</evidence>
<comment type="caution">
    <text evidence="14">The sequence shown here is derived from an EMBL/GenBank/DDBJ whole genome shotgun (WGS) entry which is preliminary data.</text>
</comment>
<dbReference type="InterPro" id="IPR036236">
    <property type="entry name" value="Znf_C2H2_sf"/>
</dbReference>
<dbReference type="PROSITE" id="PS00028">
    <property type="entry name" value="ZINC_FINGER_C2H2_1"/>
    <property type="match status" value="1"/>
</dbReference>
<feature type="domain" description="C2H2-type" evidence="13">
    <location>
        <begin position="3"/>
        <end position="30"/>
    </location>
</feature>
<keyword evidence="10" id="KW-0539">Nucleus</keyword>
<gene>
    <name evidence="14" type="primary">Znf345_1</name>
    <name evidence="14" type="ORF">OXYMAD_R04089</name>
</gene>
<organism evidence="14 15">
    <name type="scientific">Oxylabes madagascariensis</name>
    <name type="common">white-throated Oxylabes</name>
    <dbReference type="NCBI Taxonomy" id="98144"/>
    <lineage>
        <taxon>Eukaryota</taxon>
        <taxon>Metazoa</taxon>
        <taxon>Chordata</taxon>
        <taxon>Craniata</taxon>
        <taxon>Vertebrata</taxon>
        <taxon>Euteleostomi</taxon>
        <taxon>Archelosauria</taxon>
        <taxon>Archosauria</taxon>
        <taxon>Dinosauria</taxon>
        <taxon>Saurischia</taxon>
        <taxon>Theropoda</taxon>
        <taxon>Coelurosauria</taxon>
        <taxon>Aves</taxon>
        <taxon>Neognathae</taxon>
        <taxon>Neoaves</taxon>
        <taxon>Telluraves</taxon>
        <taxon>Australaves</taxon>
        <taxon>Passeriformes</taxon>
        <taxon>Sylvioidea</taxon>
        <taxon>Timaliidae</taxon>
        <taxon>Oxylabes</taxon>
    </lineage>
</organism>
<keyword evidence="5 11" id="KW-0863">Zinc-finger</keyword>
<dbReference type="Gene3D" id="3.30.160.60">
    <property type="entry name" value="Classic Zinc Finger"/>
    <property type="match status" value="2"/>
</dbReference>
<evidence type="ECO:0000313" key="15">
    <source>
        <dbReference type="Proteomes" id="UP000570288"/>
    </source>
</evidence>
<keyword evidence="8" id="KW-0238">DNA-binding</keyword>
<dbReference type="AlphaFoldDB" id="A0A7L2QRT4"/>
<keyword evidence="4" id="KW-0677">Repeat</keyword>
<dbReference type="GO" id="GO:0008270">
    <property type="term" value="F:zinc ion binding"/>
    <property type="evidence" value="ECO:0007669"/>
    <property type="project" value="UniProtKB-KW"/>
</dbReference>
<comment type="subcellular location">
    <subcellularLocation>
        <location evidence="1">Nucleus</location>
    </subcellularLocation>
</comment>
<evidence type="ECO:0000256" key="4">
    <source>
        <dbReference type="ARBA" id="ARBA00022737"/>
    </source>
</evidence>
<keyword evidence="9" id="KW-0804">Transcription</keyword>
<comment type="similarity">
    <text evidence="2">Belongs to the krueppel C2H2-type zinc-finger protein family.</text>
</comment>
<evidence type="ECO:0000256" key="2">
    <source>
        <dbReference type="ARBA" id="ARBA00006991"/>
    </source>
</evidence>
<evidence type="ECO:0000256" key="8">
    <source>
        <dbReference type="ARBA" id="ARBA00023125"/>
    </source>
</evidence>
<dbReference type="PROSITE" id="PS50157">
    <property type="entry name" value="ZINC_FINGER_C2H2_2"/>
    <property type="match status" value="2"/>
</dbReference>
<keyword evidence="3" id="KW-0479">Metal-binding</keyword>